<evidence type="ECO:0000313" key="2">
    <source>
        <dbReference type="Proteomes" id="UP000008206"/>
    </source>
</evidence>
<proteinExistence type="predicted"/>
<dbReference type="OrthoDB" id="511752at2"/>
<dbReference type="InterPro" id="IPR007922">
    <property type="entry name" value="DciA-like"/>
</dbReference>
<dbReference type="STRING" id="497965.Cyan7822_3455"/>
<evidence type="ECO:0008006" key="3">
    <source>
        <dbReference type="Google" id="ProtNLM"/>
    </source>
</evidence>
<dbReference type="HOGENOM" id="CLU_127714_0_0_3"/>
<dbReference type="EMBL" id="CP002198">
    <property type="protein sequence ID" value="ADN15402.1"/>
    <property type="molecule type" value="Genomic_DNA"/>
</dbReference>
<dbReference type="AlphaFoldDB" id="E0UEF6"/>
<dbReference type="PANTHER" id="PTHR36456">
    <property type="entry name" value="UPF0232 PROTEIN SCO3875"/>
    <property type="match status" value="1"/>
</dbReference>
<dbReference type="KEGG" id="cyj:Cyan7822_3455"/>
<sequence>MSFESISEIINFVEQQPGWEMVRLYRHIQRCWSTLVGSRVAAHTRPLFVQRQVLWVATSSSAWAQNLSLMRYSLLKKLNAQLSEPLSDIRFSPASWYNSLQIDDGEDQAQANLREQHPSFVSREQDLIKPEQSPSLSDDPQAVFEHWVQKMQQNHQHLPLCPSCHCPTPRGELQRWSVCSYCATKEWTT</sequence>
<gene>
    <name evidence="1" type="ordered locus">Cyan7822_3455</name>
</gene>
<dbReference type="Pfam" id="PF05258">
    <property type="entry name" value="DciA"/>
    <property type="match status" value="1"/>
</dbReference>
<organism evidence="1 2">
    <name type="scientific">Gloeothece verrucosa (strain PCC 7822)</name>
    <name type="common">Cyanothece sp. (strain PCC 7822)</name>
    <dbReference type="NCBI Taxonomy" id="497965"/>
    <lineage>
        <taxon>Bacteria</taxon>
        <taxon>Bacillati</taxon>
        <taxon>Cyanobacteriota</taxon>
        <taxon>Cyanophyceae</taxon>
        <taxon>Oscillatoriophycideae</taxon>
        <taxon>Chroococcales</taxon>
        <taxon>Aphanothecaceae</taxon>
        <taxon>Gloeothece</taxon>
        <taxon>Gloeothece verrucosa</taxon>
    </lineage>
</organism>
<protein>
    <recommendedName>
        <fullName evidence="3">RNA-binding protein containing Zn ribbon</fullName>
    </recommendedName>
</protein>
<accession>E0UEF6</accession>
<name>E0UEF6_GLOV7</name>
<dbReference type="Proteomes" id="UP000008206">
    <property type="component" value="Chromosome"/>
</dbReference>
<dbReference type="eggNOG" id="COG5512">
    <property type="taxonomic scope" value="Bacteria"/>
</dbReference>
<dbReference type="PANTHER" id="PTHR36456:SF1">
    <property type="entry name" value="UPF0232 PROTEIN SCO3875"/>
    <property type="match status" value="1"/>
</dbReference>
<reference evidence="2" key="1">
    <citation type="journal article" date="2011" name="MBio">
        <title>Novel metabolic attributes of the genus Cyanothece, comprising a group of unicellular nitrogen-fixing Cyanobacteria.</title>
        <authorList>
            <person name="Bandyopadhyay A."/>
            <person name="Elvitigala T."/>
            <person name="Welsh E."/>
            <person name="Stockel J."/>
            <person name="Liberton M."/>
            <person name="Min H."/>
            <person name="Sherman L.A."/>
            <person name="Pakrasi H.B."/>
        </authorList>
    </citation>
    <scope>NUCLEOTIDE SEQUENCE [LARGE SCALE GENOMIC DNA]</scope>
    <source>
        <strain evidence="2">PCC 7822</strain>
    </source>
</reference>
<keyword evidence="2" id="KW-1185">Reference proteome</keyword>
<evidence type="ECO:0000313" key="1">
    <source>
        <dbReference type="EMBL" id="ADN15402.1"/>
    </source>
</evidence>
<dbReference type="RefSeq" id="WP_013323471.1">
    <property type="nucleotide sequence ID" value="NC_014501.1"/>
</dbReference>